<organism evidence="1 2">
    <name type="scientific">Streptomyces cinnabarinus</name>
    <dbReference type="NCBI Taxonomy" id="67287"/>
    <lineage>
        <taxon>Bacteria</taxon>
        <taxon>Bacillati</taxon>
        <taxon>Actinomycetota</taxon>
        <taxon>Actinomycetes</taxon>
        <taxon>Kitasatosporales</taxon>
        <taxon>Streptomycetaceae</taxon>
        <taxon>Streptomyces</taxon>
    </lineage>
</organism>
<reference evidence="1" key="1">
    <citation type="submission" date="2022-12" db="EMBL/GenBank/DDBJ databases">
        <authorList>
            <person name="Ruckert C."/>
            <person name="Busche T."/>
            <person name="Kalinowski J."/>
            <person name="Wittmann C."/>
        </authorList>
    </citation>
    <scope>NUCLEOTIDE SEQUENCE</scope>
    <source>
        <strain evidence="1">DSM 40467</strain>
    </source>
</reference>
<dbReference type="Proteomes" id="UP001164439">
    <property type="component" value="Chromosome"/>
</dbReference>
<dbReference type="EMBL" id="CP114413">
    <property type="protein sequence ID" value="WAZ19150.1"/>
    <property type="molecule type" value="Genomic_DNA"/>
</dbReference>
<evidence type="ECO:0000313" key="2">
    <source>
        <dbReference type="Proteomes" id="UP001164439"/>
    </source>
</evidence>
<gene>
    <name evidence="1" type="ORF">STRCI_000182</name>
</gene>
<dbReference type="RefSeq" id="WP_269656833.1">
    <property type="nucleotide sequence ID" value="NZ_CP114413.1"/>
</dbReference>
<sequence>MTAPDSGEPRTPVRVAITPRLPAASVARLDEDPEAEEAPFPEDQRLMERTRAAYDVRLKRYLAALGRRAAPHLEVTNGEGRELVVLDGGLWQQLFDLYLYDGWEGIRRVDTAVRSLFRGSIPPTSVWAPATRFYEQTRTLLGGMIRDTLADLERLAAARITTRLSVSAGALENAWAHYGIVRTVRTVERPVGADATAEEDIETFTFGQQAPTQALFDALTAAVGQRVRYEAELQRVAGMRTHVQRLRDMMRRARARGRPLSSETQLARELDVKDAEAARLEETATALYGGIVQIMNDHSPFGVLALEALAPGFTRDDMENVLGAALWQLHARLDALAGQIDEDRSKVNLLLPGTSLVQLDRPGPGALEVPAEGPERAVVDAAVDRLGKDGGWFPVVHEPTLHQLVEEERIPVDSWAYTVWSRYVTTLARVLAERRLKDDALTAFWSAFSKGAAAASLALLVSPAPEAAVPLRGAVAVADFVLLMHTITSVAGQLSQLAELQDQQLVHPDAFSIEGLGRLGELGAYRQRLLTGMSQQLLIELALTAAGARWPVVKEALLLRGYYQDLDTLLGEEN</sequence>
<name>A0ABY7K5S8_9ACTN</name>
<keyword evidence="2" id="KW-1185">Reference proteome</keyword>
<accession>A0ABY7K5S8</accession>
<proteinExistence type="predicted"/>
<protein>
    <submittedName>
        <fullName evidence="1">Uncharacterized protein</fullName>
    </submittedName>
</protein>
<evidence type="ECO:0000313" key="1">
    <source>
        <dbReference type="EMBL" id="WAZ19150.1"/>
    </source>
</evidence>